<reference evidence="4" key="1">
    <citation type="submission" date="2020-11" db="EMBL/GenBank/DDBJ databases">
        <authorList>
            <person name="Tran Van P."/>
        </authorList>
    </citation>
    <scope>NUCLEOTIDE SEQUENCE</scope>
</reference>
<dbReference type="Pfam" id="PF05971">
    <property type="entry name" value="Methyltransf_10"/>
    <property type="match status" value="1"/>
</dbReference>
<feature type="region of interest" description="Disordered" evidence="3">
    <location>
        <begin position="175"/>
        <end position="243"/>
    </location>
</feature>
<dbReference type="PANTHER" id="PTHR13393:SF0">
    <property type="entry name" value="RNA N6-ADENOSINE-METHYLTRANSFERASE METTL16"/>
    <property type="match status" value="1"/>
</dbReference>
<keyword evidence="1" id="KW-0489">Methyltransferase</keyword>
<organism evidence="4">
    <name type="scientific">Cyprideis torosa</name>
    <dbReference type="NCBI Taxonomy" id="163714"/>
    <lineage>
        <taxon>Eukaryota</taxon>
        <taxon>Metazoa</taxon>
        <taxon>Ecdysozoa</taxon>
        <taxon>Arthropoda</taxon>
        <taxon>Crustacea</taxon>
        <taxon>Oligostraca</taxon>
        <taxon>Ostracoda</taxon>
        <taxon>Podocopa</taxon>
        <taxon>Podocopida</taxon>
        <taxon>Cytherocopina</taxon>
        <taxon>Cytheroidea</taxon>
        <taxon>Cytherideidae</taxon>
        <taxon>Cyprideis</taxon>
    </lineage>
</organism>
<dbReference type="OrthoDB" id="514248at2759"/>
<dbReference type="EMBL" id="OB661536">
    <property type="protein sequence ID" value="CAD7228430.1"/>
    <property type="molecule type" value="Genomic_DNA"/>
</dbReference>
<dbReference type="GO" id="GO:0005634">
    <property type="term" value="C:nucleus"/>
    <property type="evidence" value="ECO:0007669"/>
    <property type="project" value="TreeGrafter"/>
</dbReference>
<dbReference type="AlphaFoldDB" id="A0A7R8WCF7"/>
<sequence length="344" mass="37945">MVPRGHLSNSEDLATLGSVSEMSTDGGELAFVTRMIEESKTKAALVRIYTTMVGHKYNLKRLEQVLKSLRCPRWTATEFCQGRTMRWGLAWSWDAKCPLDKAPPPLRPSKISTIKPIVHEVKENPSLFVYTVPAVYDFLTNALIRISLALDEKVRSDLVAKTDFYARDNTWSGQRKKKREKLRAKEGQAQGEPAKERLSAESLQDLSPARSSSLGGKKRVRGALEAEEDEDSAMASPSKRPREGLEEDFDAMFDSCSSALPTPPEYLVHGRLVVKRQGGRIHLELSYLEGNGGKEAVAQIQQFLKNHLSGVYAAAGGVEKADTAMEVYATAGGGEKADTAMEVE</sequence>
<evidence type="ECO:0000256" key="2">
    <source>
        <dbReference type="ARBA" id="ARBA00022679"/>
    </source>
</evidence>
<dbReference type="InterPro" id="IPR029063">
    <property type="entry name" value="SAM-dependent_MTases_sf"/>
</dbReference>
<feature type="compositionally biased region" description="Polar residues" evidence="3">
    <location>
        <begin position="201"/>
        <end position="214"/>
    </location>
</feature>
<keyword evidence="2" id="KW-0808">Transferase</keyword>
<protein>
    <submittedName>
        <fullName evidence="4">Uncharacterized protein</fullName>
    </submittedName>
</protein>
<dbReference type="GO" id="GO:0008168">
    <property type="term" value="F:methyltransferase activity"/>
    <property type="evidence" value="ECO:0007669"/>
    <property type="project" value="UniProtKB-KW"/>
</dbReference>
<accession>A0A7R8WCF7</accession>
<dbReference type="GO" id="GO:0070475">
    <property type="term" value="P:rRNA base methylation"/>
    <property type="evidence" value="ECO:0007669"/>
    <property type="project" value="TreeGrafter"/>
</dbReference>
<evidence type="ECO:0000256" key="3">
    <source>
        <dbReference type="SAM" id="MobiDB-lite"/>
    </source>
</evidence>
<dbReference type="InterPro" id="IPR010286">
    <property type="entry name" value="METTL16/RlmF"/>
</dbReference>
<proteinExistence type="predicted"/>
<evidence type="ECO:0000256" key="1">
    <source>
        <dbReference type="ARBA" id="ARBA00022603"/>
    </source>
</evidence>
<name>A0A7R8WCF7_9CRUS</name>
<dbReference type="PANTHER" id="PTHR13393">
    <property type="entry name" value="SAM-DEPENDENT METHYLTRANSFERASE"/>
    <property type="match status" value="1"/>
</dbReference>
<gene>
    <name evidence="4" type="ORF">CTOB1V02_LOCUS6313</name>
</gene>
<evidence type="ECO:0000313" key="4">
    <source>
        <dbReference type="EMBL" id="CAD7228430.1"/>
    </source>
</evidence>
<dbReference type="Gene3D" id="3.40.50.150">
    <property type="entry name" value="Vaccinia Virus protein VP39"/>
    <property type="match status" value="1"/>
</dbReference>